<keyword evidence="2" id="KW-1185">Reference proteome</keyword>
<evidence type="ECO:0000313" key="2">
    <source>
        <dbReference type="Proteomes" id="UP001066276"/>
    </source>
</evidence>
<dbReference type="AlphaFoldDB" id="A0AAV7W0E5"/>
<gene>
    <name evidence="1" type="ORF">NDU88_001841</name>
</gene>
<accession>A0AAV7W0E5</accession>
<protein>
    <submittedName>
        <fullName evidence="1">Uncharacterized protein</fullName>
    </submittedName>
</protein>
<dbReference type="EMBL" id="JANPWB010000002">
    <property type="protein sequence ID" value="KAJ1206436.1"/>
    <property type="molecule type" value="Genomic_DNA"/>
</dbReference>
<organism evidence="1 2">
    <name type="scientific">Pleurodeles waltl</name>
    <name type="common">Iberian ribbed newt</name>
    <dbReference type="NCBI Taxonomy" id="8319"/>
    <lineage>
        <taxon>Eukaryota</taxon>
        <taxon>Metazoa</taxon>
        <taxon>Chordata</taxon>
        <taxon>Craniata</taxon>
        <taxon>Vertebrata</taxon>
        <taxon>Euteleostomi</taxon>
        <taxon>Amphibia</taxon>
        <taxon>Batrachia</taxon>
        <taxon>Caudata</taxon>
        <taxon>Salamandroidea</taxon>
        <taxon>Salamandridae</taxon>
        <taxon>Pleurodelinae</taxon>
        <taxon>Pleurodeles</taxon>
    </lineage>
</organism>
<comment type="caution">
    <text evidence="1">The sequence shown here is derived from an EMBL/GenBank/DDBJ whole genome shotgun (WGS) entry which is preliminary data.</text>
</comment>
<dbReference type="Proteomes" id="UP001066276">
    <property type="component" value="Chromosome 1_2"/>
</dbReference>
<reference evidence="1" key="1">
    <citation type="journal article" date="2022" name="bioRxiv">
        <title>Sequencing and chromosome-scale assembly of the giantPleurodeles waltlgenome.</title>
        <authorList>
            <person name="Brown T."/>
            <person name="Elewa A."/>
            <person name="Iarovenko S."/>
            <person name="Subramanian E."/>
            <person name="Araus A.J."/>
            <person name="Petzold A."/>
            <person name="Susuki M."/>
            <person name="Suzuki K.-i.T."/>
            <person name="Hayashi T."/>
            <person name="Toyoda A."/>
            <person name="Oliveira C."/>
            <person name="Osipova E."/>
            <person name="Leigh N.D."/>
            <person name="Simon A."/>
            <person name="Yun M.H."/>
        </authorList>
    </citation>
    <scope>NUCLEOTIDE SEQUENCE</scope>
    <source>
        <strain evidence="1">20211129_DDA</strain>
        <tissue evidence="1">Liver</tissue>
    </source>
</reference>
<evidence type="ECO:0000313" key="1">
    <source>
        <dbReference type="EMBL" id="KAJ1206436.1"/>
    </source>
</evidence>
<proteinExistence type="predicted"/>
<name>A0AAV7W0E5_PLEWA</name>
<sequence length="70" mass="7805">MKVVKVLNGAVPLEDGRVRNLRHGGRCVVRRSNVEWYRHLIYDPRPGFGEAAVGKRSGSDISPEMFPLAS</sequence>